<feature type="transmembrane region" description="Helical" evidence="10">
    <location>
        <begin position="1214"/>
        <end position="1236"/>
    </location>
</feature>
<name>A0A439CMZ0_9PEZI</name>
<comment type="caution">
    <text evidence="12">The sequence shown here is derived from an EMBL/GenBank/DDBJ whole genome shotgun (WGS) entry which is preliminary data.</text>
</comment>
<feature type="region of interest" description="Disordered" evidence="9">
    <location>
        <begin position="1"/>
        <end position="22"/>
    </location>
</feature>
<feature type="transmembrane region" description="Helical" evidence="10">
    <location>
        <begin position="1145"/>
        <end position="1175"/>
    </location>
</feature>
<feature type="domain" description="ABC transporter" evidence="11">
    <location>
        <begin position="37"/>
        <end position="305"/>
    </location>
</feature>
<dbReference type="STRING" id="363999.A0A439CMZ0"/>
<dbReference type="SMART" id="SM00382">
    <property type="entry name" value="AAA"/>
    <property type="match status" value="2"/>
</dbReference>
<dbReference type="InterPro" id="IPR034003">
    <property type="entry name" value="ABCG_PDR_2"/>
</dbReference>
<dbReference type="CDD" id="cd03232">
    <property type="entry name" value="ABCG_PDR_domain2"/>
    <property type="match status" value="1"/>
</dbReference>
<dbReference type="GO" id="GO:0005524">
    <property type="term" value="F:ATP binding"/>
    <property type="evidence" value="ECO:0007669"/>
    <property type="project" value="UniProtKB-KW"/>
</dbReference>
<evidence type="ECO:0000256" key="9">
    <source>
        <dbReference type="SAM" id="MobiDB-lite"/>
    </source>
</evidence>
<dbReference type="GO" id="GO:0016887">
    <property type="term" value="F:ATP hydrolysis activity"/>
    <property type="evidence" value="ECO:0007669"/>
    <property type="project" value="InterPro"/>
</dbReference>
<dbReference type="GO" id="GO:0016020">
    <property type="term" value="C:membrane"/>
    <property type="evidence" value="ECO:0007669"/>
    <property type="project" value="UniProtKB-SubCell"/>
</dbReference>
<dbReference type="PROSITE" id="PS00211">
    <property type="entry name" value="ABC_TRANSPORTER_1"/>
    <property type="match status" value="1"/>
</dbReference>
<dbReference type="Pfam" id="PF19055">
    <property type="entry name" value="ABC2_membrane_7"/>
    <property type="match status" value="1"/>
</dbReference>
<evidence type="ECO:0000259" key="11">
    <source>
        <dbReference type="PROSITE" id="PS50893"/>
    </source>
</evidence>
<feature type="transmembrane region" description="Helical" evidence="10">
    <location>
        <begin position="1248"/>
        <end position="1268"/>
    </location>
</feature>
<gene>
    <name evidence="12" type="ORF">EKO27_g11589</name>
</gene>
<keyword evidence="5" id="KW-0547">Nucleotide-binding</keyword>
<keyword evidence="8 10" id="KW-0472">Membrane</keyword>
<keyword evidence="3" id="KW-0813">Transport</keyword>
<comment type="subcellular location">
    <subcellularLocation>
        <location evidence="1">Membrane</location>
        <topology evidence="1">Multi-pass membrane protein</topology>
    </subcellularLocation>
</comment>
<accession>A0A439CMZ0</accession>
<keyword evidence="13" id="KW-1185">Reference proteome</keyword>
<keyword evidence="4 10" id="KW-0812">Transmembrane</keyword>
<dbReference type="Gene3D" id="3.40.50.300">
    <property type="entry name" value="P-loop containing nucleotide triphosphate hydrolases"/>
    <property type="match status" value="2"/>
</dbReference>
<feature type="transmembrane region" description="Helical" evidence="10">
    <location>
        <begin position="529"/>
        <end position="546"/>
    </location>
</feature>
<dbReference type="InterPro" id="IPR003593">
    <property type="entry name" value="AAA+_ATPase"/>
</dbReference>
<evidence type="ECO:0000313" key="13">
    <source>
        <dbReference type="Proteomes" id="UP000286045"/>
    </source>
</evidence>
<evidence type="ECO:0000256" key="7">
    <source>
        <dbReference type="ARBA" id="ARBA00022989"/>
    </source>
</evidence>
<feature type="transmembrane region" description="Helical" evidence="10">
    <location>
        <begin position="1341"/>
        <end position="1361"/>
    </location>
</feature>
<evidence type="ECO:0000256" key="1">
    <source>
        <dbReference type="ARBA" id="ARBA00004141"/>
    </source>
</evidence>
<dbReference type="InterPro" id="IPR027417">
    <property type="entry name" value="P-loop_NTPase"/>
</dbReference>
<evidence type="ECO:0000256" key="5">
    <source>
        <dbReference type="ARBA" id="ARBA00022741"/>
    </source>
</evidence>
<evidence type="ECO:0000256" key="4">
    <source>
        <dbReference type="ARBA" id="ARBA00022692"/>
    </source>
</evidence>
<dbReference type="InterPro" id="IPR013525">
    <property type="entry name" value="ABC2_TM"/>
</dbReference>
<feature type="compositionally biased region" description="Basic and acidic residues" evidence="9">
    <location>
        <begin position="8"/>
        <end position="19"/>
    </location>
</feature>
<feature type="transmembrane region" description="Helical" evidence="10">
    <location>
        <begin position="493"/>
        <end position="517"/>
    </location>
</feature>
<keyword evidence="6" id="KW-0067">ATP-binding</keyword>
<dbReference type="Pfam" id="PF06422">
    <property type="entry name" value="PDR_CDR"/>
    <property type="match status" value="1"/>
</dbReference>
<reference evidence="12 13" key="1">
    <citation type="submission" date="2018-12" db="EMBL/GenBank/DDBJ databases">
        <title>Draft genome sequence of Xylaria grammica IHI A82.</title>
        <authorList>
            <person name="Buettner E."/>
            <person name="Kellner H."/>
        </authorList>
    </citation>
    <scope>NUCLEOTIDE SEQUENCE [LARGE SCALE GENOMIC DNA]</scope>
    <source>
        <strain evidence="12 13">IHI A82</strain>
    </source>
</reference>
<evidence type="ECO:0000313" key="12">
    <source>
        <dbReference type="EMBL" id="RWA03517.1"/>
    </source>
</evidence>
<evidence type="ECO:0000256" key="8">
    <source>
        <dbReference type="ARBA" id="ARBA00023136"/>
    </source>
</evidence>
<feature type="transmembrane region" description="Helical" evidence="10">
    <location>
        <begin position="1105"/>
        <end position="1125"/>
    </location>
</feature>
<dbReference type="PROSITE" id="PS50893">
    <property type="entry name" value="ABC_TRANSPORTER_2"/>
    <property type="match status" value="2"/>
</dbReference>
<dbReference type="InterPro" id="IPR003439">
    <property type="entry name" value="ABC_transporter-like_ATP-bd"/>
</dbReference>
<dbReference type="CDD" id="cd03233">
    <property type="entry name" value="ABCG_PDR_domain1"/>
    <property type="match status" value="1"/>
</dbReference>
<dbReference type="FunFam" id="3.40.50.300:FF:000054">
    <property type="entry name" value="ABC multidrug transporter atrF"/>
    <property type="match status" value="1"/>
</dbReference>
<dbReference type="GO" id="GO:0140359">
    <property type="term" value="F:ABC-type transporter activity"/>
    <property type="evidence" value="ECO:0007669"/>
    <property type="project" value="InterPro"/>
</dbReference>
<dbReference type="SUPFAM" id="SSF52540">
    <property type="entry name" value="P-loop containing nucleoside triphosphate hydrolases"/>
    <property type="match status" value="2"/>
</dbReference>
<comment type="similarity">
    <text evidence="2">Belongs to the ABC transporter superfamily. ABCG family. PDR (TC 3.A.1.205) subfamily.</text>
</comment>
<feature type="domain" description="ABC transporter" evidence="11">
    <location>
        <begin position="742"/>
        <end position="984"/>
    </location>
</feature>
<sequence>MSSTDASDNEKAPLPDDTHSGGSYLSGLTVTFEDVTVQVEGLGESYVPTVSSVVSGLATSLKKGQNIRRHILQGITGQVRPGEMLLVLGRPGSGCTSLLKVLANMRQEFSGVSGKVRYGNIDHKEAQRFRHQIVMNTEDDQHFPSLMVSEVMEFAVGTKVTKQGSQPTTSKTEHIENKTGAILDSLGISHTMDTAVGDEFIRGVSGGERKRVSLAEVMATEASVQCWDNSTRGLDASNAFDFAKVLRRVTDDQRKTMIATLYQAGNGIYNQFDKVLVLSEGRQIYYGPTSEAKRYFENLGFQCPPSGNVADFLTSVTVPTERVVIPGFESTAPKTTEEFEQAYKNSTTYSTIQNARMTNEQSLAAEVARLDERRKVEKNRTFNFLSREHSVYQVSFAKQVWACTTRQLQVMWGDRWTNSLKLASNIIVALISGSLFYNLAPTSADTFDRAGALYWPVLYLGLNCLSETTASFMGRPIFSRHKLFGFARPAAQAIACTLADIPFTLLGVSIFEIIYYFLVGFARDGGKFFTQWFIYVVFTLCLLSFYRMIGAWNSHFGVASQIAGWSTMVIMVYAGYLIPVPKMHVWFRWIAYIDPVQYTFGALMGSETGGLTLECVEPQFIPYGNSYEEIYRGCSAPGSTPGQSTYSGAEFLKAQYGDFTQHVWRNVGIVIAFWIFFAIMASLGFEVNLQRAGGSKILFEKRAYLKSLSEQEDKEKGITSETSSVQRDGALEEHRRTDGTVFTFRDINYFVHAGGSEKQLLRNVSGFVTPGKLVALMGSSGAGKTTLMDVLAQRKDKGTVKGSILINGRPQGISFQRDTGYCEQNDVHEATATVREALLFSARLRQPHHVPDTEKVEYVEYIMGLLELFPLQHAVIGSPNSGLSIEQRKRLTIATELVAKPSLLFLDEPTSGLDGQSAYEICRFMKKLAAAGQTIICTIHQPSAVLFETFDVLLLLAKGGRTTYFGETGKDSSIVLDYFARCGVPCPPDSNPAEHIVDVVQGRFGTEIDWPAKWEASKEQQDIMERLALLEQHDDHTHAATSKEDEKDFATPVSYQISQVTRRQLLSLWRNPDYVWNKIGLHVSNGLFAGFTFWKIGKGSFDVQLRLMSVFNFLFVAPGCINQLQPLFLHNRDIFETREKKSKTYSWIAFISAQLLSEIFILIICATIYFVSWYFSSGFPVQASSSGQVYLQMLLYEFLYTSIGQAIAAYSPNAYFAALANPLIVGTLIQFCGVFVPYSHITPFWRYWLYYLNPFNYLVGGLLVPVAWDTEVQCKASELTSVPLPPNTTCGDYMSEFLSQYSGYVTDGGSTTTCSYCPYNTGADYLRTLNINERYYGWRDVGITALFCVSSYALVFLMMRLRTKATKTAS</sequence>
<proteinExistence type="inferred from homology"/>
<evidence type="ECO:0000256" key="10">
    <source>
        <dbReference type="SAM" id="Phobius"/>
    </source>
</evidence>
<dbReference type="EMBL" id="RYZI01000766">
    <property type="protein sequence ID" value="RWA03517.1"/>
    <property type="molecule type" value="Genomic_DNA"/>
</dbReference>
<dbReference type="Proteomes" id="UP000286045">
    <property type="component" value="Unassembled WGS sequence"/>
</dbReference>
<dbReference type="PANTHER" id="PTHR19241">
    <property type="entry name" value="ATP-BINDING CASSETTE TRANSPORTER"/>
    <property type="match status" value="1"/>
</dbReference>
<dbReference type="Pfam" id="PF01061">
    <property type="entry name" value="ABC2_membrane"/>
    <property type="match status" value="2"/>
</dbReference>
<feature type="transmembrane region" description="Helical" evidence="10">
    <location>
        <begin position="667"/>
        <end position="689"/>
    </location>
</feature>
<feature type="transmembrane region" description="Helical" evidence="10">
    <location>
        <begin position="558"/>
        <end position="578"/>
    </location>
</feature>
<organism evidence="12 13">
    <name type="scientific">Xylaria grammica</name>
    <dbReference type="NCBI Taxonomy" id="363999"/>
    <lineage>
        <taxon>Eukaryota</taxon>
        <taxon>Fungi</taxon>
        <taxon>Dikarya</taxon>
        <taxon>Ascomycota</taxon>
        <taxon>Pezizomycotina</taxon>
        <taxon>Sordariomycetes</taxon>
        <taxon>Xylariomycetidae</taxon>
        <taxon>Xylariales</taxon>
        <taxon>Xylariaceae</taxon>
        <taxon>Xylaria</taxon>
    </lineage>
</organism>
<dbReference type="InterPro" id="IPR034001">
    <property type="entry name" value="ABCG_PDR_1"/>
</dbReference>
<protein>
    <recommendedName>
        <fullName evidence="11">ABC transporter domain-containing protein</fullName>
    </recommendedName>
</protein>
<dbReference type="InterPro" id="IPR043926">
    <property type="entry name" value="ABCG_dom"/>
</dbReference>
<dbReference type="Pfam" id="PF00005">
    <property type="entry name" value="ABC_tran"/>
    <property type="match status" value="2"/>
</dbReference>
<evidence type="ECO:0000256" key="2">
    <source>
        <dbReference type="ARBA" id="ARBA00006012"/>
    </source>
</evidence>
<dbReference type="InterPro" id="IPR010929">
    <property type="entry name" value="PDR_CDR_ABC"/>
</dbReference>
<evidence type="ECO:0000256" key="3">
    <source>
        <dbReference type="ARBA" id="ARBA00022448"/>
    </source>
</evidence>
<evidence type="ECO:0000256" key="6">
    <source>
        <dbReference type="ARBA" id="ARBA00022840"/>
    </source>
</evidence>
<keyword evidence="7 10" id="KW-1133">Transmembrane helix</keyword>
<dbReference type="InterPro" id="IPR017871">
    <property type="entry name" value="ABC_transporter-like_CS"/>
</dbReference>